<dbReference type="Proteomes" id="UP000654108">
    <property type="component" value="Unassembled WGS sequence"/>
</dbReference>
<dbReference type="InterPro" id="IPR053206">
    <property type="entry name" value="Dimeric_xanthone_biosynth"/>
</dbReference>
<dbReference type="RefSeq" id="WP_191774353.1">
    <property type="nucleotide sequence ID" value="NZ_JACYFU010000002.1"/>
</dbReference>
<reference evidence="2" key="1">
    <citation type="submission" date="2020-09" db="EMBL/GenBank/DDBJ databases">
        <title>Genome seq and assembly of Devosia sp.</title>
        <authorList>
            <person name="Chhetri G."/>
        </authorList>
    </citation>
    <scope>NUCLEOTIDE SEQUENCE</scope>
    <source>
        <strain evidence="2">PTR5</strain>
    </source>
</reference>
<dbReference type="PANTHER" id="PTHR38048">
    <property type="entry name" value="EXPRESSED PROTEIN"/>
    <property type="match status" value="1"/>
</dbReference>
<proteinExistence type="predicted"/>
<dbReference type="InterPro" id="IPR012312">
    <property type="entry name" value="Hemerythrin-like"/>
</dbReference>
<dbReference type="PANTHER" id="PTHR38048:SF1">
    <property type="entry name" value="HEMERYTHRIN-LIKE DOMAIN-CONTAINING PROTEIN"/>
    <property type="match status" value="1"/>
</dbReference>
<dbReference type="Gene3D" id="1.20.120.520">
    <property type="entry name" value="nmb1532 protein domain like"/>
    <property type="match status" value="1"/>
</dbReference>
<protein>
    <submittedName>
        <fullName evidence="2">Hemerythrin domain-containing protein</fullName>
    </submittedName>
</protein>
<dbReference type="Pfam" id="PF01814">
    <property type="entry name" value="Hemerythrin"/>
    <property type="match status" value="1"/>
</dbReference>
<name>A0A927FV63_9HYPH</name>
<dbReference type="AlphaFoldDB" id="A0A927FV63"/>
<organism evidence="2 3">
    <name type="scientific">Devosia oryzisoli</name>
    <dbReference type="NCBI Taxonomy" id="2774138"/>
    <lineage>
        <taxon>Bacteria</taxon>
        <taxon>Pseudomonadati</taxon>
        <taxon>Pseudomonadota</taxon>
        <taxon>Alphaproteobacteria</taxon>
        <taxon>Hyphomicrobiales</taxon>
        <taxon>Devosiaceae</taxon>
        <taxon>Devosia</taxon>
    </lineage>
</organism>
<gene>
    <name evidence="2" type="ORF">IC608_08150</name>
</gene>
<keyword evidence="3" id="KW-1185">Reference proteome</keyword>
<comment type="caution">
    <text evidence="2">The sequence shown here is derived from an EMBL/GenBank/DDBJ whole genome shotgun (WGS) entry which is preliminary data.</text>
</comment>
<sequence>MCLLAIAASAAHLCPMLLKDIQFLDDATRPAIPDLPGLTEAHRGPGEHLRMIHDHLRENMVVLGRLIERAAAGTASAEEVKAETADLVMVSNYRRFGTLCGQYCQFVHGHHSIEDYAIFPGIAAQGPAFKAIADRLQAEHVVVHQLLEKLIDALIALADAPDRQKFDDAVEVFRALERVLLSHLGYEEDAIGDALGYFEIGV</sequence>
<evidence type="ECO:0000313" key="3">
    <source>
        <dbReference type="Proteomes" id="UP000654108"/>
    </source>
</evidence>
<evidence type="ECO:0000313" key="2">
    <source>
        <dbReference type="EMBL" id="MBD8065443.1"/>
    </source>
</evidence>
<feature type="domain" description="Hemerythrin-like" evidence="1">
    <location>
        <begin position="48"/>
        <end position="191"/>
    </location>
</feature>
<accession>A0A927FV63</accession>
<dbReference type="EMBL" id="JACYFU010000002">
    <property type="protein sequence ID" value="MBD8065443.1"/>
    <property type="molecule type" value="Genomic_DNA"/>
</dbReference>
<evidence type="ECO:0000259" key="1">
    <source>
        <dbReference type="Pfam" id="PF01814"/>
    </source>
</evidence>